<evidence type="ECO:0000259" key="5">
    <source>
        <dbReference type="Pfam" id="PF19290"/>
    </source>
</evidence>
<evidence type="ECO:0000259" key="3">
    <source>
        <dbReference type="Pfam" id="PF01523"/>
    </source>
</evidence>
<dbReference type="GO" id="GO:0008237">
    <property type="term" value="F:metallopeptidase activity"/>
    <property type="evidence" value="ECO:0007669"/>
    <property type="project" value="InterPro"/>
</dbReference>
<feature type="domain" description="Metalloprotease TldD/E C-terminal" evidence="4">
    <location>
        <begin position="485"/>
        <end position="701"/>
    </location>
</feature>
<dbReference type="PANTHER" id="PTHR43421:SF1">
    <property type="entry name" value="METALLOPROTEASE PMBA"/>
    <property type="match status" value="1"/>
</dbReference>
<accession>A4TY00</accession>
<dbReference type="InterPro" id="IPR045570">
    <property type="entry name" value="Metalloprtase-TldD/E_cen_dom"/>
</dbReference>
<dbReference type="InterPro" id="IPR002510">
    <property type="entry name" value="Metalloprtase-TldD/E_N"/>
</dbReference>
<dbReference type="InterPro" id="IPR045569">
    <property type="entry name" value="Metalloprtase-TldD/E_C"/>
</dbReference>
<dbReference type="GO" id="GO:0005829">
    <property type="term" value="C:cytosol"/>
    <property type="evidence" value="ECO:0007669"/>
    <property type="project" value="TreeGrafter"/>
</dbReference>
<name>A4TY00_9PROT</name>
<dbReference type="InterPro" id="IPR047657">
    <property type="entry name" value="PmbA"/>
</dbReference>
<organism evidence="6">
    <name type="scientific">Magnetospirillum gryphiswaldense</name>
    <dbReference type="NCBI Taxonomy" id="55518"/>
    <lineage>
        <taxon>Bacteria</taxon>
        <taxon>Pseudomonadati</taxon>
        <taxon>Pseudomonadota</taxon>
        <taxon>Alphaproteobacteria</taxon>
        <taxon>Rhodospirillales</taxon>
        <taxon>Rhodospirillaceae</taxon>
        <taxon>Magnetospirillum</taxon>
    </lineage>
</organism>
<dbReference type="Gene3D" id="3.30.2290.10">
    <property type="entry name" value="PmbA/TldD superfamily"/>
    <property type="match status" value="1"/>
</dbReference>
<feature type="compositionally biased region" description="Low complexity" evidence="2">
    <location>
        <begin position="73"/>
        <end position="99"/>
    </location>
</feature>
<dbReference type="AlphaFoldDB" id="A4TY00"/>
<feature type="region of interest" description="Disordered" evidence="2">
    <location>
        <begin position="1"/>
        <end position="130"/>
    </location>
</feature>
<evidence type="ECO:0000313" key="6">
    <source>
        <dbReference type="EMBL" id="CAM75507.1"/>
    </source>
</evidence>
<dbReference type="EMBL" id="CU459003">
    <property type="protein sequence ID" value="CAM75507.1"/>
    <property type="molecule type" value="Genomic_DNA"/>
</dbReference>
<dbReference type="Pfam" id="PF01523">
    <property type="entry name" value="PmbA_TldD_1st"/>
    <property type="match status" value="1"/>
</dbReference>
<evidence type="ECO:0000259" key="4">
    <source>
        <dbReference type="Pfam" id="PF19289"/>
    </source>
</evidence>
<feature type="domain" description="Metalloprotease TldD/E N-terminal" evidence="3">
    <location>
        <begin position="280"/>
        <end position="344"/>
    </location>
</feature>
<sequence length="702" mass="73854">MDAPRIQSGDQGAPAHGGQGQGGDQPQGGEQQALALAGVIPQRQGTPDQRRQDDQGQQQMGGKAEMTDLGTVGQAAGHHQPAHHPLAAAQGQQGQQARQPARRHHAPPDEPDQRQGEGQADQPPPQAMDIFQPENGLIAGQIHLGVDQSEFRALPVKSEGFLPLAGVEGRQDVVGIPLGHGEARSGQPGQPAQGHHHRHHGRYGQQPRRQDAAVAILRVIQVMGGGISHFRHMGRGSHAAKPVLALLPVPVPEEVMSTADTLSLLDGLVAQARRAGADAADAVAVDNVSLSVGVRLGQLERMERSEGADIGLRVLIGKRQAMVSSSDRSPDALGELVDRAVAMARAVPEDPYAGLADPSELAREFLDLQACDPGEPSAEILLEMVKAAEDSARAVPGVTNSEGAEAGWGRSAVAFVGSNGFSFGYAATSGSLSAAVLAGDAEQGMERDYDYTQAVFMADLRAPEDVGHQAGRRAVRRLGARKVKTCQVPVVLDPRVSRGLVGSLAGAINGAGVARGTSFLKDKMGQRLFAPGIRIVDDPHRLRGLRSRPCDGEGVATRRLNVVEDGVLTSWLMDCRSARQLGLKSTGHASRGTASPPSPSASNFYMEAGAVTVAEMIGDIHDGFYITELFGQGVNGVTGDYSRGAAGFWIEAGEIVYPVSEVTVAGNLKDMFLNLTPASDLEFRYGVDCPTVRIDGMTVAGR</sequence>
<dbReference type="PANTHER" id="PTHR43421">
    <property type="entry name" value="METALLOPROTEASE PMBA"/>
    <property type="match status" value="1"/>
</dbReference>
<reference evidence="6" key="1">
    <citation type="journal article" date="2007" name="J. Bacteriol.">
        <title>Comparative genome analysis of four magnetotactic bacteria reveals a complex set of group-specific genes implicated in magnetosome biomineralization and function.</title>
        <authorList>
            <person name="Richter M."/>
            <person name="Kube M."/>
            <person name="Bazylinski D.A."/>
            <person name="Lombardot T."/>
            <person name="Gloeckner F.O."/>
            <person name="Reinhardt R."/>
            <person name="Schueler D."/>
        </authorList>
    </citation>
    <scope>NUCLEOTIDE SEQUENCE</scope>
    <source>
        <strain evidence="6">MSR-1</strain>
    </source>
</reference>
<feature type="compositionally biased region" description="Gly residues" evidence="2">
    <location>
        <begin position="15"/>
        <end position="26"/>
    </location>
</feature>
<feature type="compositionally biased region" description="Basic and acidic residues" evidence="2">
    <location>
        <begin position="106"/>
        <end position="115"/>
    </location>
</feature>
<dbReference type="GO" id="GO:0006508">
    <property type="term" value="P:proteolysis"/>
    <property type="evidence" value="ECO:0007669"/>
    <property type="project" value="InterPro"/>
</dbReference>
<dbReference type="Pfam" id="PF19289">
    <property type="entry name" value="PmbA_TldD_3rd"/>
    <property type="match status" value="1"/>
</dbReference>
<feature type="region of interest" description="Disordered" evidence="2">
    <location>
        <begin position="179"/>
        <end position="208"/>
    </location>
</feature>
<evidence type="ECO:0000256" key="2">
    <source>
        <dbReference type="SAM" id="MobiDB-lite"/>
    </source>
</evidence>
<dbReference type="Pfam" id="PF19290">
    <property type="entry name" value="PmbA_TldD_2nd"/>
    <property type="match status" value="1"/>
</dbReference>
<feature type="domain" description="Metalloprotease TldD/E central" evidence="5">
    <location>
        <begin position="372"/>
        <end position="478"/>
    </location>
</feature>
<comment type="similarity">
    <text evidence="1">Belongs to the peptidase U62 family.</text>
</comment>
<protein>
    <submittedName>
        <fullName evidence="6">Peptidase U62, modulator of DNA gyrase</fullName>
    </submittedName>
</protein>
<dbReference type="InterPro" id="IPR036059">
    <property type="entry name" value="TldD/PmbA_sf"/>
</dbReference>
<evidence type="ECO:0000256" key="1">
    <source>
        <dbReference type="ARBA" id="ARBA00005836"/>
    </source>
</evidence>
<proteinExistence type="inferred from homology"/>
<dbReference type="InterPro" id="IPR035068">
    <property type="entry name" value="TldD/PmbA_N"/>
</dbReference>
<gene>
    <name evidence="6" type="ORF">MGR_1587</name>
</gene>
<dbReference type="SUPFAM" id="SSF111283">
    <property type="entry name" value="Putative modulator of DNA gyrase, PmbA/TldD"/>
    <property type="match status" value="1"/>
</dbReference>